<dbReference type="AlphaFoldDB" id="A0A4U8W0K4"/>
<evidence type="ECO:0000256" key="2">
    <source>
        <dbReference type="SAM" id="Phobius"/>
    </source>
</evidence>
<dbReference type="EMBL" id="LR215973">
    <property type="protein sequence ID" value="VFA99520.1"/>
    <property type="molecule type" value="Genomic_DNA"/>
</dbReference>
<keyword evidence="2" id="KW-0812">Transmembrane</keyword>
<evidence type="ECO:0000313" key="4">
    <source>
        <dbReference type="EMBL" id="VFA99520.1"/>
    </source>
</evidence>
<feature type="compositionally biased region" description="Basic residues" evidence="1">
    <location>
        <begin position="218"/>
        <end position="227"/>
    </location>
</feature>
<feature type="transmembrane region" description="Helical" evidence="2">
    <location>
        <begin position="69"/>
        <end position="87"/>
    </location>
</feature>
<feature type="region of interest" description="Disordered" evidence="1">
    <location>
        <begin position="162"/>
        <end position="301"/>
    </location>
</feature>
<dbReference type="InterPro" id="IPR046672">
    <property type="entry name" value="DUF6542"/>
</dbReference>
<name>A0A4U8W0K4_9NOCA</name>
<organism evidence="4 5">
    <name type="scientific">Nocardia cyriacigeorgica</name>
    <dbReference type="NCBI Taxonomy" id="135487"/>
    <lineage>
        <taxon>Bacteria</taxon>
        <taxon>Bacillati</taxon>
        <taxon>Actinomycetota</taxon>
        <taxon>Actinomycetes</taxon>
        <taxon>Mycobacteriales</taxon>
        <taxon>Nocardiaceae</taxon>
        <taxon>Nocardia</taxon>
    </lineage>
</organism>
<feature type="transmembrane region" description="Helical" evidence="2">
    <location>
        <begin position="31"/>
        <end position="57"/>
    </location>
</feature>
<evidence type="ECO:0000259" key="3">
    <source>
        <dbReference type="Pfam" id="PF20177"/>
    </source>
</evidence>
<proteinExistence type="predicted"/>
<protein>
    <recommendedName>
        <fullName evidence="3">DUF6542 domain-containing protein</fullName>
    </recommendedName>
</protein>
<feature type="domain" description="DUF6542" evidence="3">
    <location>
        <begin position="37"/>
        <end position="157"/>
    </location>
</feature>
<keyword evidence="2" id="KW-0472">Membrane</keyword>
<gene>
    <name evidence="4" type="ORF">NCTC10797_03303</name>
</gene>
<feature type="compositionally biased region" description="Low complexity" evidence="1">
    <location>
        <begin position="249"/>
        <end position="259"/>
    </location>
</feature>
<accession>A0A4U8W0K4</accession>
<dbReference type="Pfam" id="PF20177">
    <property type="entry name" value="DUF6542"/>
    <property type="match status" value="1"/>
</dbReference>
<evidence type="ECO:0000313" key="5">
    <source>
        <dbReference type="Proteomes" id="UP000290439"/>
    </source>
</evidence>
<feature type="transmembrane region" description="Helical" evidence="2">
    <location>
        <begin position="132"/>
        <end position="155"/>
    </location>
</feature>
<feature type="compositionally biased region" description="Basic and acidic residues" evidence="1">
    <location>
        <begin position="284"/>
        <end position="301"/>
    </location>
</feature>
<evidence type="ECO:0000256" key="1">
    <source>
        <dbReference type="SAM" id="MobiDB-lite"/>
    </source>
</evidence>
<keyword evidence="2" id="KW-1133">Transmembrane helix</keyword>
<reference evidence="4 5" key="1">
    <citation type="submission" date="2019-02" db="EMBL/GenBank/DDBJ databases">
        <authorList>
            <consortium name="Pathogen Informatics"/>
        </authorList>
    </citation>
    <scope>NUCLEOTIDE SEQUENCE [LARGE SCALE GENOMIC DNA]</scope>
    <source>
        <strain evidence="4 5">3012STDY6756504</strain>
    </source>
</reference>
<sequence>MTPTGASADSVLYVAASQRVRTRVPAPQRSILPSVPGVPAGAAVLIAVACTFLGFLIDALGDGTELTGSFTAFYVIGCVAAVLAVRFRGLFTTLVLPPLLLFVAVPLAYQQLLGRASTSIKDVLLNLAIPLVHRFPTMVLTTVIVLCIGGARIALDRAERAAEGKSQARRGTSWGRSAVQQRPKKAEPGAQSLAGAARKRSRRPPVDDYDDIAEPAARPRRQGKRRPPPVAENPPRLAAAARSRDGRPRSAARPTAAARPEAEPVRGPARRRTEQPPLPQPTVRYRDRDSGRIERRGPEAR</sequence>
<dbReference type="Proteomes" id="UP000290439">
    <property type="component" value="Chromosome"/>
</dbReference>
<feature type="transmembrane region" description="Helical" evidence="2">
    <location>
        <begin position="94"/>
        <end position="112"/>
    </location>
</feature>